<dbReference type="InterPro" id="IPR025602">
    <property type="entry name" value="BCP1_family"/>
</dbReference>
<comment type="similarity">
    <text evidence="1">Belongs to the BCP1 family.</text>
</comment>
<dbReference type="PANTHER" id="PTHR13261">
    <property type="entry name" value="BRCA2 AND CDKN1A INTERACTING PROTEIN"/>
    <property type="match status" value="1"/>
</dbReference>
<evidence type="ECO:0000256" key="1">
    <source>
        <dbReference type="ARBA" id="ARBA00006781"/>
    </source>
</evidence>
<feature type="region of interest" description="Disordered" evidence="2">
    <location>
        <begin position="1"/>
        <end position="69"/>
    </location>
</feature>
<protein>
    <submittedName>
        <fullName evidence="3">BCCIP-like protein</fullName>
    </submittedName>
</protein>
<keyword evidence="4" id="KW-1185">Reference proteome</keyword>
<comment type="caution">
    <text evidence="3">The sequence shown here is derived from an EMBL/GenBank/DDBJ whole genome shotgun (WGS) entry which is preliminary data.</text>
</comment>
<dbReference type="Pfam" id="PF13862">
    <property type="entry name" value="BCCIP"/>
    <property type="match status" value="1"/>
</dbReference>
<evidence type="ECO:0000313" key="4">
    <source>
        <dbReference type="Proteomes" id="UP001431209"/>
    </source>
</evidence>
<dbReference type="GO" id="GO:0005634">
    <property type="term" value="C:nucleus"/>
    <property type="evidence" value="ECO:0007669"/>
    <property type="project" value="TreeGrafter"/>
</dbReference>
<proteinExistence type="inferred from homology"/>
<accession>A0AAW2ZPU8</accession>
<dbReference type="Proteomes" id="UP001431209">
    <property type="component" value="Unassembled WGS sequence"/>
</dbReference>
<sequence length="262" mass="30464">MSTRRITKPSNRNKIKPVIPKEVAKELTKKRTIKETESTSNADPKESAPVDDEGDSEEEEYVDYVDDNQEDDVQVDFDVSIPDMEKDYYGLELYTKNFLVGQPYNYADLTQIVLGDEEKKEPNFLTSVIKVPYDDEKKPDAPKKKNKDNKSDEEELNWEWNDVYGFLSVVDMNKYKKSESVKQIKEYIMDKCKDKKMKDQLAEIFSGKVGLIVNERVMNLPFEVGAMLHENLHQEITEAVKEGECTFFKHYINFNKNLLSSQ</sequence>
<evidence type="ECO:0000313" key="3">
    <source>
        <dbReference type="EMBL" id="KAL0491191.1"/>
    </source>
</evidence>
<gene>
    <name evidence="3" type="ORF">AKO1_002307</name>
</gene>
<feature type="compositionally biased region" description="Acidic residues" evidence="2">
    <location>
        <begin position="49"/>
        <end position="69"/>
    </location>
</feature>
<feature type="compositionally biased region" description="Basic and acidic residues" evidence="2">
    <location>
        <begin position="22"/>
        <end position="48"/>
    </location>
</feature>
<dbReference type="AlphaFoldDB" id="A0AAW2ZPU8"/>
<reference evidence="3 4" key="1">
    <citation type="submission" date="2024-03" db="EMBL/GenBank/DDBJ databases">
        <title>The Acrasis kona genome and developmental transcriptomes reveal deep origins of eukaryotic multicellular pathways.</title>
        <authorList>
            <person name="Sheikh S."/>
            <person name="Fu C.-J."/>
            <person name="Brown M.W."/>
            <person name="Baldauf S.L."/>
        </authorList>
    </citation>
    <scope>NUCLEOTIDE SEQUENCE [LARGE SCALE GENOMIC DNA]</scope>
    <source>
        <strain evidence="3 4">ATCC MYA-3509</strain>
    </source>
</reference>
<evidence type="ECO:0000256" key="2">
    <source>
        <dbReference type="SAM" id="MobiDB-lite"/>
    </source>
</evidence>
<organism evidence="3 4">
    <name type="scientific">Acrasis kona</name>
    <dbReference type="NCBI Taxonomy" id="1008807"/>
    <lineage>
        <taxon>Eukaryota</taxon>
        <taxon>Discoba</taxon>
        <taxon>Heterolobosea</taxon>
        <taxon>Tetramitia</taxon>
        <taxon>Eutetramitia</taxon>
        <taxon>Acrasidae</taxon>
        <taxon>Acrasis</taxon>
    </lineage>
</organism>
<dbReference type="EMBL" id="JAOPGA020001773">
    <property type="protein sequence ID" value="KAL0491191.1"/>
    <property type="molecule type" value="Genomic_DNA"/>
</dbReference>
<feature type="compositionally biased region" description="Basic residues" evidence="2">
    <location>
        <begin position="1"/>
        <end position="15"/>
    </location>
</feature>
<name>A0AAW2ZPU8_9EUKA</name>
<dbReference type="PANTHER" id="PTHR13261:SF0">
    <property type="entry name" value="BRCA2 AND CDKN1A-INTERACTING PROTEIN"/>
    <property type="match status" value="1"/>
</dbReference>